<accession>A0AAJ4WCI7</accession>
<dbReference type="EMBL" id="FOLW01000010">
    <property type="protein sequence ID" value="SFD22070.1"/>
    <property type="molecule type" value="Genomic_DNA"/>
</dbReference>
<reference evidence="2 3" key="1">
    <citation type="submission" date="2016-10" db="EMBL/GenBank/DDBJ databases">
        <authorList>
            <person name="Varghese N."/>
            <person name="Submissions S."/>
        </authorList>
    </citation>
    <scope>NUCLEOTIDE SEQUENCE [LARGE SCALE GENOMIC DNA]</scope>
    <source>
        <strain evidence="2 3">DSM 5563</strain>
    </source>
</reference>
<sequence length="139" mass="15613">MPSLKVGLLALSTCFISFSSAAANTMTLSGEYSFYTDEMSMEMIGKNICMSPDAQTGKQIPRSKNDERQLWFCFSDYEQARKALDIPNQAPEKGCGYSGKLTVEVSDYHVNQQQNDDFDVAKLIKIINYQKPDVIECMP</sequence>
<comment type="caution">
    <text evidence="2">The sequence shown here is derived from an EMBL/GenBank/DDBJ whole genome shotgun (WGS) entry which is preliminary data.</text>
</comment>
<evidence type="ECO:0000313" key="2">
    <source>
        <dbReference type="EMBL" id="SFD22070.1"/>
    </source>
</evidence>
<gene>
    <name evidence="2" type="ORF">SAMN02745723_11074</name>
</gene>
<evidence type="ECO:0000313" key="3">
    <source>
        <dbReference type="Proteomes" id="UP000226420"/>
    </source>
</evidence>
<evidence type="ECO:0000256" key="1">
    <source>
        <dbReference type="SAM" id="SignalP"/>
    </source>
</evidence>
<organism evidence="2 3">
    <name type="scientific">Pragia fontium DSM 5563 = ATCC 49100</name>
    <dbReference type="NCBI Taxonomy" id="1122977"/>
    <lineage>
        <taxon>Bacteria</taxon>
        <taxon>Pseudomonadati</taxon>
        <taxon>Pseudomonadota</taxon>
        <taxon>Gammaproteobacteria</taxon>
        <taxon>Enterobacterales</taxon>
        <taxon>Budviciaceae</taxon>
        <taxon>Pragia</taxon>
    </lineage>
</organism>
<dbReference type="AlphaFoldDB" id="A0AAJ4WCI7"/>
<feature type="chain" id="PRO_5042517479" evidence="1">
    <location>
        <begin position="23"/>
        <end position="139"/>
    </location>
</feature>
<dbReference type="RefSeq" id="WP_074824082.1">
    <property type="nucleotide sequence ID" value="NZ_FOLW01000010.1"/>
</dbReference>
<keyword evidence="1" id="KW-0732">Signal</keyword>
<protein>
    <submittedName>
        <fullName evidence="2">Uncharacterized protein</fullName>
    </submittedName>
</protein>
<proteinExistence type="predicted"/>
<name>A0AAJ4WCI7_9GAMM</name>
<feature type="signal peptide" evidence="1">
    <location>
        <begin position="1"/>
        <end position="22"/>
    </location>
</feature>
<dbReference type="Proteomes" id="UP000226420">
    <property type="component" value="Unassembled WGS sequence"/>
</dbReference>